<feature type="region of interest" description="Disordered" evidence="3">
    <location>
        <begin position="307"/>
        <end position="339"/>
    </location>
</feature>
<evidence type="ECO:0000313" key="8">
    <source>
        <dbReference type="EMBL" id="WWD17788.1"/>
    </source>
</evidence>
<dbReference type="PANTHER" id="PTHR22775">
    <property type="entry name" value="SORTING NEXIN"/>
    <property type="match status" value="1"/>
</dbReference>
<dbReference type="PROSITE" id="PS50195">
    <property type="entry name" value="PX"/>
    <property type="match status" value="1"/>
</dbReference>
<dbReference type="PANTHER" id="PTHR22775:SF3">
    <property type="entry name" value="SORTING NEXIN-13"/>
    <property type="match status" value="1"/>
</dbReference>
<dbReference type="Pfam" id="PF00615">
    <property type="entry name" value="RGS"/>
    <property type="match status" value="1"/>
</dbReference>
<evidence type="ECO:0000256" key="1">
    <source>
        <dbReference type="ARBA" id="ARBA00010883"/>
    </source>
</evidence>
<dbReference type="SMART" id="SM00312">
    <property type="entry name" value="PX"/>
    <property type="match status" value="1"/>
</dbReference>
<accession>A0A5M6C1Z0</accession>
<keyword evidence="4" id="KW-0812">Transmembrane</keyword>
<dbReference type="GeneID" id="43588914"/>
<feature type="region of interest" description="Disordered" evidence="3">
    <location>
        <begin position="1311"/>
        <end position="1332"/>
    </location>
</feature>
<feature type="domain" description="RGS" evidence="5">
    <location>
        <begin position="448"/>
        <end position="596"/>
    </location>
</feature>
<reference evidence="8" key="1">
    <citation type="submission" date="2017-08" db="EMBL/GenBank/DDBJ databases">
        <authorList>
            <person name="Cuomo C."/>
            <person name="Billmyre B."/>
            <person name="Heitman J."/>
        </authorList>
    </citation>
    <scope>NUCLEOTIDE SEQUENCE</scope>
    <source>
        <strain evidence="8">CBS 12478</strain>
    </source>
</reference>
<feature type="compositionally biased region" description="Polar residues" evidence="3">
    <location>
        <begin position="855"/>
        <end position="872"/>
    </location>
</feature>
<dbReference type="KEGG" id="ksn:43588914"/>
<dbReference type="Pfam" id="PF08628">
    <property type="entry name" value="Nexin_C"/>
    <property type="match status" value="1"/>
</dbReference>
<proteinExistence type="inferred from homology"/>
<feature type="region of interest" description="Disordered" evidence="3">
    <location>
        <begin position="790"/>
        <end position="872"/>
    </location>
</feature>
<dbReference type="InterPro" id="IPR036871">
    <property type="entry name" value="PX_dom_sf"/>
</dbReference>
<dbReference type="Proteomes" id="UP000322225">
    <property type="component" value="Chromosome 4"/>
</dbReference>
<dbReference type="InterPro" id="IPR036305">
    <property type="entry name" value="RGS_sf"/>
</dbReference>
<feature type="region of interest" description="Disordered" evidence="3">
    <location>
        <begin position="613"/>
        <end position="645"/>
    </location>
</feature>
<keyword evidence="4" id="KW-1133">Transmembrane helix</keyword>
<evidence type="ECO:0000259" key="5">
    <source>
        <dbReference type="PROSITE" id="PS50132"/>
    </source>
</evidence>
<dbReference type="InterPro" id="IPR003114">
    <property type="entry name" value="Phox_assoc"/>
</dbReference>
<evidence type="ECO:0000256" key="2">
    <source>
        <dbReference type="SAM" id="Coils"/>
    </source>
</evidence>
<dbReference type="RefSeq" id="XP_031860890.1">
    <property type="nucleotide sequence ID" value="XM_032004775.1"/>
</dbReference>
<dbReference type="Pfam" id="PF00787">
    <property type="entry name" value="PX"/>
    <property type="match status" value="1"/>
</dbReference>
<feature type="coiled-coil region" evidence="2">
    <location>
        <begin position="395"/>
        <end position="422"/>
    </location>
</feature>
<reference evidence="8" key="2">
    <citation type="submission" date="2024-01" db="EMBL/GenBank/DDBJ databases">
        <title>Comparative genomics of Cryptococcus and Kwoniella reveals pathogenesis evolution and contrasting modes of karyotype evolution via chromosome fusion or intercentromeric recombination.</title>
        <authorList>
            <person name="Coelho M.A."/>
            <person name="David-Palma M."/>
            <person name="Shea T."/>
            <person name="Bowers K."/>
            <person name="McGinley-Smith S."/>
            <person name="Mohammad A.W."/>
            <person name="Gnirke A."/>
            <person name="Yurkov A.M."/>
            <person name="Nowrousian M."/>
            <person name="Sun S."/>
            <person name="Cuomo C.A."/>
            <person name="Heitman J."/>
        </authorList>
    </citation>
    <scope>NUCLEOTIDE SEQUENCE</scope>
    <source>
        <strain evidence="8">CBS 12478</strain>
    </source>
</reference>
<dbReference type="GO" id="GO:0035091">
    <property type="term" value="F:phosphatidylinositol binding"/>
    <property type="evidence" value="ECO:0007669"/>
    <property type="project" value="InterPro"/>
</dbReference>
<dbReference type="SUPFAM" id="SSF48097">
    <property type="entry name" value="Regulator of G-protein signaling, RGS"/>
    <property type="match status" value="1"/>
</dbReference>
<dbReference type="InterPro" id="IPR044926">
    <property type="entry name" value="RGS_subdomain_2"/>
</dbReference>
<dbReference type="SUPFAM" id="SSF64268">
    <property type="entry name" value="PX domain"/>
    <property type="match status" value="1"/>
</dbReference>
<evidence type="ECO:0000259" key="7">
    <source>
        <dbReference type="PROSITE" id="PS51207"/>
    </source>
</evidence>
<feature type="compositionally biased region" description="Basic and acidic residues" evidence="3">
    <location>
        <begin position="739"/>
        <end position="754"/>
    </location>
</feature>
<feature type="compositionally biased region" description="Basic and acidic residues" evidence="3">
    <location>
        <begin position="1316"/>
        <end position="1332"/>
    </location>
</feature>
<feature type="transmembrane region" description="Helical" evidence="4">
    <location>
        <begin position="36"/>
        <end position="56"/>
    </location>
</feature>
<feature type="compositionally biased region" description="Low complexity" evidence="3">
    <location>
        <begin position="307"/>
        <end position="322"/>
    </location>
</feature>
<feature type="region of interest" description="Disordered" evidence="3">
    <location>
        <begin position="689"/>
        <end position="765"/>
    </location>
</feature>
<dbReference type="SMART" id="SM00313">
    <property type="entry name" value="PXA"/>
    <property type="match status" value="1"/>
</dbReference>
<dbReference type="Pfam" id="PF02194">
    <property type="entry name" value="PXA"/>
    <property type="match status" value="1"/>
</dbReference>
<dbReference type="InterPro" id="IPR016137">
    <property type="entry name" value="RGS"/>
</dbReference>
<dbReference type="InterPro" id="IPR013937">
    <property type="entry name" value="Sorting_nexin_C"/>
</dbReference>
<comment type="similarity">
    <text evidence="1">Belongs to the sorting nexin family.</text>
</comment>
<sequence length="1397" mass="154724">MTPQTRTAVIVVSSLVVLLLAVTFPRLRLIQTLFFTPIYLSSTLFCALVAFVVSVIRTDRVTSTSALPVNRQRHALRRLRFTTPAAWSAVLTRQSWEEHPSAFPPIHASTSSQLNARLDKVLKLVKIHFIIPWYERISPSPAFPYAVEGIVRHALGDMTKRAEVVDWPTVMVSRILPLFKEHLHHYRSIEHLSSTTTNLPNPALPLPLPTKSHPALSEQSHVSGGAISSSIEAHFRETLARILVDILPEKDQSEVVKTIVREIVLGSVLLPVFDMLCESDFWNRQIDERGGRYLYEQKQVDKFLSALSNLPNPSTSSPLNSSKARSNTAKTTSSISSDSSTRQFDTFLKSIGKLKTLGDARRLRADVDRELRSAKLAHAEESRKAIAGKDGERRLRRARRYVERLERARAEIDARIVVLSRRQGKVVHPGEKSPSGSLNFDSANSSVNLYSILSDPSSLAYWLEHMERRGRSRLVQFWLTVEGFKDPLEAAGLDSALDSTIQPIIPTSSGSNQTITEDVTFLYEMYFAADQSGIEIPSKYRQVIENTAQSSSAPLSPSNVQTVKHAVFASQKAIYEQMVEEDWPSFMKSELFVKAMTDLRRGHVPLPTVSVPEPSISLSPKVTSTPLARPALPPRPPLTPNDSSRALLDLLSPSARPRLAVKQGSFTPSSSVTPATSISVTPPVFERASTDFKIPQPKELRKVSESEHDRIKTSQSSGPSTPPPAVRRSSQLDFLITGGEDKKDPMEDRGKLFGDDDELEEAEEDEYVEAKRMEAIQAALNEIIASDNVAAKRQQSATPTSQPKSPSSSMILFGNNPSNTDERARKLSSRSVEDLRSHKPFRTTSSAPGSRIPSAATTRNNTDPPNQLSALLSPSLDKSSKVLFDDETIQEDVLDFDGEGDVHDVIQLAAPGDLQLSVEISRLQDKIQELVQQDHLLDTLIRQAELTGNQTELRILRRSQSSVRREQRTAIFQKAQFEQQEEENRLVPGRTRVDIPTSVITAEDGDSGKQVVRYTIEVTQVGEEGQMGPGWIVARRYNEFWELDRALREWAVMKGDQGLLEGLKHDVVEMPGKKLVPNMSASFVESRRSGLERYLQSLLTSPAICNSQLLRTFLSRSPVALQPGHTSSDPMTSSTGALSSLAPHNIVKSLYKTMATSIDDAMLAPSMLDLMYTTLNRQLNDFGGLVGLGGDDLAGFLPQALKSGSYTPQWLKNDPMDTATSRPGTTGTTMGGAPIHALGGESGMTSFTGPICDLFIEVFDLKENNWLRRQAIVVILQQFLGGTIERKVRDTFRTASTPDSFERLLAGFEESLFPGGDRRPTSAPRSDQEMNDTRIRASKKLGLLIPDIAANMIGRGNARRAARRVFGALQDKRLNQHLMLSIVDEILNAMFPPKGKR</sequence>
<dbReference type="EMBL" id="CP144054">
    <property type="protein sequence ID" value="WWD17788.1"/>
    <property type="molecule type" value="Genomic_DNA"/>
</dbReference>
<evidence type="ECO:0000259" key="6">
    <source>
        <dbReference type="PROSITE" id="PS50195"/>
    </source>
</evidence>
<dbReference type="InterPro" id="IPR001683">
    <property type="entry name" value="PX_dom"/>
</dbReference>
<evidence type="ECO:0000313" key="9">
    <source>
        <dbReference type="Proteomes" id="UP000322225"/>
    </source>
</evidence>
<dbReference type="PROSITE" id="PS51207">
    <property type="entry name" value="PXA"/>
    <property type="match status" value="1"/>
</dbReference>
<feature type="domain" description="PX" evidence="6">
    <location>
        <begin position="992"/>
        <end position="1121"/>
    </location>
</feature>
<evidence type="ECO:0000256" key="4">
    <source>
        <dbReference type="SAM" id="Phobius"/>
    </source>
</evidence>
<feature type="transmembrane region" description="Helical" evidence="4">
    <location>
        <begin position="6"/>
        <end position="24"/>
    </location>
</feature>
<name>A0A5M6C1Z0_9TREE</name>
<dbReference type="SMART" id="SM00315">
    <property type="entry name" value="RGS"/>
    <property type="match status" value="1"/>
</dbReference>
<evidence type="ECO:0008006" key="10">
    <source>
        <dbReference type="Google" id="ProtNLM"/>
    </source>
</evidence>
<dbReference type="Gene3D" id="3.30.1520.10">
    <property type="entry name" value="Phox-like domain"/>
    <property type="match status" value="1"/>
</dbReference>
<protein>
    <recommendedName>
        <fullName evidence="10">PXA domain-containing protein</fullName>
    </recommendedName>
</protein>
<feature type="compositionally biased region" description="Basic and acidic residues" evidence="3">
    <location>
        <begin position="820"/>
        <end position="837"/>
    </location>
</feature>
<organism evidence="8 9">
    <name type="scientific">Kwoniella shandongensis</name>
    <dbReference type="NCBI Taxonomy" id="1734106"/>
    <lineage>
        <taxon>Eukaryota</taxon>
        <taxon>Fungi</taxon>
        <taxon>Dikarya</taxon>
        <taxon>Basidiomycota</taxon>
        <taxon>Agaricomycotina</taxon>
        <taxon>Tremellomycetes</taxon>
        <taxon>Tremellales</taxon>
        <taxon>Cryptococcaceae</taxon>
        <taxon>Kwoniella</taxon>
    </lineage>
</organism>
<gene>
    <name evidence="8" type="ORF">CI109_102230</name>
</gene>
<dbReference type="OrthoDB" id="120967at2759"/>
<keyword evidence="4" id="KW-0472">Membrane</keyword>
<dbReference type="Gene3D" id="1.10.167.10">
    <property type="entry name" value="Regulator of G-protein Signalling 4, domain 2"/>
    <property type="match status" value="1"/>
</dbReference>
<dbReference type="PROSITE" id="PS50132">
    <property type="entry name" value="RGS"/>
    <property type="match status" value="1"/>
</dbReference>
<feature type="compositionally biased region" description="Basic and acidic residues" evidence="3">
    <location>
        <begin position="696"/>
        <end position="712"/>
    </location>
</feature>
<keyword evidence="9" id="KW-1185">Reference proteome</keyword>
<feature type="domain" description="PXA" evidence="7">
    <location>
        <begin position="111"/>
        <end position="290"/>
    </location>
</feature>
<feature type="compositionally biased region" description="Low complexity" evidence="3">
    <location>
        <begin position="794"/>
        <end position="809"/>
    </location>
</feature>
<keyword evidence="2" id="KW-0175">Coiled coil</keyword>
<evidence type="ECO:0000256" key="3">
    <source>
        <dbReference type="SAM" id="MobiDB-lite"/>
    </source>
</evidence>
<feature type="compositionally biased region" description="Acidic residues" evidence="3">
    <location>
        <begin position="755"/>
        <end position="765"/>
    </location>
</feature>